<proteinExistence type="predicted"/>
<protein>
    <submittedName>
        <fullName evidence="4">Uncharacterized protein</fullName>
    </submittedName>
</protein>
<feature type="compositionally biased region" description="Basic residues" evidence="1">
    <location>
        <begin position="235"/>
        <end position="253"/>
    </location>
</feature>
<dbReference type="Proteomes" id="UP000024635">
    <property type="component" value="Unassembled WGS sequence"/>
</dbReference>
<dbReference type="AlphaFoldDB" id="A0A016TW83"/>
<comment type="caution">
    <text evidence="4">The sequence shown here is derived from an EMBL/GenBank/DDBJ whole genome shotgun (WGS) entry which is preliminary data.</text>
</comment>
<evidence type="ECO:0000313" key="5">
    <source>
        <dbReference type="Proteomes" id="UP000024635"/>
    </source>
</evidence>
<evidence type="ECO:0000256" key="2">
    <source>
        <dbReference type="SAM" id="Phobius"/>
    </source>
</evidence>
<keyword evidence="2" id="KW-0472">Membrane</keyword>
<accession>A0A016TW83</accession>
<feature type="chain" id="PRO_5001487610" evidence="3">
    <location>
        <begin position="20"/>
        <end position="253"/>
    </location>
</feature>
<gene>
    <name evidence="4" type="primary">Acey_s0073.g762</name>
    <name evidence="4" type="ORF">Y032_0073g762</name>
</gene>
<name>A0A016TW83_9BILA</name>
<feature type="region of interest" description="Disordered" evidence="1">
    <location>
        <begin position="101"/>
        <end position="135"/>
    </location>
</feature>
<reference evidence="5" key="1">
    <citation type="journal article" date="2015" name="Nat. Genet.">
        <title>The genome and transcriptome of the zoonotic hookworm Ancylostoma ceylanicum identify infection-specific gene families.</title>
        <authorList>
            <person name="Schwarz E.M."/>
            <person name="Hu Y."/>
            <person name="Antoshechkin I."/>
            <person name="Miller M.M."/>
            <person name="Sternberg P.W."/>
            <person name="Aroian R.V."/>
        </authorList>
    </citation>
    <scope>NUCLEOTIDE SEQUENCE</scope>
    <source>
        <strain evidence="5">HY135</strain>
    </source>
</reference>
<keyword evidence="5" id="KW-1185">Reference proteome</keyword>
<evidence type="ECO:0000313" key="4">
    <source>
        <dbReference type="EMBL" id="EYC06907.1"/>
    </source>
</evidence>
<evidence type="ECO:0000256" key="1">
    <source>
        <dbReference type="SAM" id="MobiDB-lite"/>
    </source>
</evidence>
<dbReference type="EMBL" id="JARK01001409">
    <property type="protein sequence ID" value="EYC06907.1"/>
    <property type="molecule type" value="Genomic_DNA"/>
</dbReference>
<evidence type="ECO:0000256" key="3">
    <source>
        <dbReference type="SAM" id="SignalP"/>
    </source>
</evidence>
<dbReference type="OrthoDB" id="5868599at2759"/>
<sequence length="253" mass="28106">MVYFLTVTWSTTLLILTEARLKPNRTRPTTTTTITFTTTEATTTTETTTMEKPIDPLLAPKKAIIEETFPATMVFLAGGGALIFVTIFCLILICCRQGGAPDTRTNQPRGKKRRPHSRGTRSSTSSVSDSAPRAKKIEAEKINMMEFADRGALVMQDVKGEVKHALDNVKSKEIVRVQYDTGQNEIVTIGSEVEIIKESGAFTYGSRKVMATNSCADESLSLPVPVLLLREHQKSPKQARKHRPHKSLRWSEK</sequence>
<keyword evidence="2" id="KW-0812">Transmembrane</keyword>
<organism evidence="4 5">
    <name type="scientific">Ancylostoma ceylanicum</name>
    <dbReference type="NCBI Taxonomy" id="53326"/>
    <lineage>
        <taxon>Eukaryota</taxon>
        <taxon>Metazoa</taxon>
        <taxon>Ecdysozoa</taxon>
        <taxon>Nematoda</taxon>
        <taxon>Chromadorea</taxon>
        <taxon>Rhabditida</taxon>
        <taxon>Rhabditina</taxon>
        <taxon>Rhabditomorpha</taxon>
        <taxon>Strongyloidea</taxon>
        <taxon>Ancylostomatidae</taxon>
        <taxon>Ancylostomatinae</taxon>
        <taxon>Ancylostoma</taxon>
    </lineage>
</organism>
<keyword evidence="3" id="KW-0732">Signal</keyword>
<keyword evidence="2" id="KW-1133">Transmembrane helix</keyword>
<feature type="compositionally biased region" description="Basic residues" evidence="1">
    <location>
        <begin position="109"/>
        <end position="119"/>
    </location>
</feature>
<feature type="region of interest" description="Disordered" evidence="1">
    <location>
        <begin position="231"/>
        <end position="253"/>
    </location>
</feature>
<feature type="compositionally biased region" description="Low complexity" evidence="1">
    <location>
        <begin position="120"/>
        <end position="131"/>
    </location>
</feature>
<feature type="signal peptide" evidence="3">
    <location>
        <begin position="1"/>
        <end position="19"/>
    </location>
</feature>
<feature type="transmembrane region" description="Helical" evidence="2">
    <location>
        <begin position="73"/>
        <end position="95"/>
    </location>
</feature>